<dbReference type="PANTHER" id="PTHR43221:SF1">
    <property type="entry name" value="PROTEASE HTPX"/>
    <property type="match status" value="1"/>
</dbReference>
<feature type="transmembrane region" description="Helical" evidence="12">
    <location>
        <begin position="446"/>
        <end position="468"/>
    </location>
</feature>
<evidence type="ECO:0000256" key="9">
    <source>
        <dbReference type="ARBA" id="ARBA00022989"/>
    </source>
</evidence>
<keyword evidence="3" id="KW-1003">Cell membrane</keyword>
<dbReference type="PANTHER" id="PTHR43221">
    <property type="entry name" value="PROTEASE HTPX"/>
    <property type="match status" value="1"/>
</dbReference>
<keyword evidence="10" id="KW-0482">Metalloprotease</keyword>
<accession>A0ABN3DF42</accession>
<evidence type="ECO:0000256" key="5">
    <source>
        <dbReference type="ARBA" id="ARBA00022692"/>
    </source>
</evidence>
<dbReference type="EMBL" id="BAAATR010000002">
    <property type="protein sequence ID" value="GAA2229277.1"/>
    <property type="molecule type" value="Genomic_DNA"/>
</dbReference>
<sequence>MSDRSARLLLPRPGAGTTRRFVLLAGVFTAGSLAMLSDLLLLVVDPLNTTGGCALAAGADPDHTSLANYLPLSVPAYRRCVDTYLGPWKLLGLPLLGTVGVLALAVLVHLLIPRWKQHRTQAVPLDQAELTEWLTALATRCGLPRTPAFVVDRAAPFSVNAVALGRFGRYSLRLDLGLVTLYRTDRRAFEATLLHEYAHLRNRDVDLTYLTIALWRVFLVCVVLPFVVAVGWKLLPAVLAPTFHSPPPAPLARDLALAAAMVLLMQLTTAELLRAREIHADLDAVAHGADPGYWTRQQRRRTAERRRGPVAAAGRAVRALLRTHPSWEARAAALADAAAPVAVRPPQLVLTGVSVAVLGYLLTFTPGLNTYLPTWLGDPGVWPAALLAAVVAAGAVRRSVVHAPPGAARPSGIRAGLWFGAGHLLGELVCSQFLGLDWAPRFPEALLLLLPVLVPAAVLWWTAGCAALSTGLRPGLRRSAAGVATVSVAAAAFAWWYGWWQAAGTSFAAGMPYSSATALSFLNAGFEPSEQLSPSPTSDVIANLTLIVVLLARFRWTVWLTVALWLVPLVIPLLGGVRARAAGVLPGLLCGAAVGAGALALTHRAQVWIWRDEQPFVPALTVYTGWIFVLLLCGAVLAAASGALMGRGSGAAAAVGAGTATAAGLTVLLAVNATDGCVPALETVRASCGFPAGNGRQLLAFFLPQFLAVAGMVSIVAALPFAAAARLRRRAPVAPRCPEAEPSPKYRVVRRICGAVGCLALLGLGLVGYTTPGGARSGPVGSGPDPTVTALQRRPVDSLTAGLQVWAWGYFGGRSIMQQYEHALAAADRSVGPDGNVDAAALRHACTDLLNAADRADAYFPVPVASEQAAWTVALANTRTQARHCLDAPPPAGPAEMDRFFTALDPQPDPVAAIFDHLLSLSGPTQRLLLP</sequence>
<feature type="transmembrane region" description="Helical" evidence="12">
    <location>
        <begin position="556"/>
        <end position="577"/>
    </location>
</feature>
<evidence type="ECO:0000256" key="8">
    <source>
        <dbReference type="ARBA" id="ARBA00022833"/>
    </source>
</evidence>
<evidence type="ECO:0000256" key="6">
    <source>
        <dbReference type="ARBA" id="ARBA00022723"/>
    </source>
</evidence>
<evidence type="ECO:0000256" key="1">
    <source>
        <dbReference type="ARBA" id="ARBA00001947"/>
    </source>
</evidence>
<keyword evidence="4" id="KW-0645">Protease</keyword>
<feature type="transmembrane region" description="Helical" evidence="12">
    <location>
        <begin position="417"/>
        <end position="434"/>
    </location>
</feature>
<keyword evidence="11 12" id="KW-0472">Membrane</keyword>
<keyword evidence="7" id="KW-0378">Hydrolase</keyword>
<feature type="transmembrane region" description="Helical" evidence="12">
    <location>
        <begin position="255"/>
        <end position="273"/>
    </location>
</feature>
<dbReference type="RefSeq" id="WP_344634635.1">
    <property type="nucleotide sequence ID" value="NZ_BAAATR010000002.1"/>
</dbReference>
<feature type="transmembrane region" description="Helical" evidence="12">
    <location>
        <begin position="213"/>
        <end position="235"/>
    </location>
</feature>
<keyword evidence="6" id="KW-0479">Metal-binding</keyword>
<feature type="transmembrane region" description="Helical" evidence="12">
    <location>
        <begin position="748"/>
        <end position="769"/>
    </location>
</feature>
<protein>
    <recommendedName>
        <fullName evidence="13">Peptidase M48 domain-containing protein</fullName>
    </recommendedName>
</protein>
<dbReference type="Proteomes" id="UP001500305">
    <property type="component" value="Unassembled WGS sequence"/>
</dbReference>
<evidence type="ECO:0000313" key="14">
    <source>
        <dbReference type="EMBL" id="GAA2229277.1"/>
    </source>
</evidence>
<comment type="cofactor">
    <cofactor evidence="1">
        <name>Zn(2+)</name>
        <dbReference type="ChEBI" id="CHEBI:29105"/>
    </cofactor>
</comment>
<dbReference type="Gene3D" id="3.30.2010.10">
    <property type="entry name" value="Metalloproteases ('zincins'), catalytic domain"/>
    <property type="match status" value="1"/>
</dbReference>
<dbReference type="InterPro" id="IPR050083">
    <property type="entry name" value="HtpX_protease"/>
</dbReference>
<evidence type="ECO:0000259" key="13">
    <source>
        <dbReference type="Pfam" id="PF01435"/>
    </source>
</evidence>
<dbReference type="InterPro" id="IPR001915">
    <property type="entry name" value="Peptidase_M48"/>
</dbReference>
<keyword evidence="15" id="KW-1185">Reference proteome</keyword>
<evidence type="ECO:0000256" key="3">
    <source>
        <dbReference type="ARBA" id="ARBA00022475"/>
    </source>
</evidence>
<comment type="caution">
    <text evidence="14">The sequence shown here is derived from an EMBL/GenBank/DDBJ whole genome shotgun (WGS) entry which is preliminary data.</text>
</comment>
<feature type="transmembrane region" description="Helical" evidence="12">
    <location>
        <begin position="623"/>
        <end position="644"/>
    </location>
</feature>
<name>A0ABN3DF42_9ACTN</name>
<feature type="transmembrane region" description="Helical" evidence="12">
    <location>
        <begin position="480"/>
        <end position="498"/>
    </location>
</feature>
<proteinExistence type="predicted"/>
<evidence type="ECO:0000256" key="11">
    <source>
        <dbReference type="ARBA" id="ARBA00023136"/>
    </source>
</evidence>
<organism evidence="14 15">
    <name type="scientific">Kitasatospora cystarginea</name>
    <dbReference type="NCBI Taxonomy" id="58350"/>
    <lineage>
        <taxon>Bacteria</taxon>
        <taxon>Bacillati</taxon>
        <taxon>Actinomycetota</taxon>
        <taxon>Actinomycetes</taxon>
        <taxon>Kitasatosporales</taxon>
        <taxon>Streptomycetaceae</taxon>
        <taxon>Kitasatospora</taxon>
    </lineage>
</organism>
<feature type="domain" description="Peptidase M48" evidence="13">
    <location>
        <begin position="124"/>
        <end position="336"/>
    </location>
</feature>
<keyword evidence="9 12" id="KW-1133">Transmembrane helix</keyword>
<evidence type="ECO:0000256" key="12">
    <source>
        <dbReference type="SAM" id="Phobius"/>
    </source>
</evidence>
<feature type="transmembrane region" description="Helical" evidence="12">
    <location>
        <begin position="651"/>
        <end position="671"/>
    </location>
</feature>
<evidence type="ECO:0000256" key="10">
    <source>
        <dbReference type="ARBA" id="ARBA00023049"/>
    </source>
</evidence>
<feature type="transmembrane region" description="Helical" evidence="12">
    <location>
        <begin position="380"/>
        <end position="396"/>
    </location>
</feature>
<keyword evidence="8" id="KW-0862">Zinc</keyword>
<feature type="transmembrane region" description="Helical" evidence="12">
    <location>
        <begin position="706"/>
        <end position="727"/>
    </location>
</feature>
<gene>
    <name evidence="14" type="ORF">GCM10010430_06470</name>
</gene>
<keyword evidence="5 12" id="KW-0812">Transmembrane</keyword>
<reference evidence="14 15" key="1">
    <citation type="journal article" date="2019" name="Int. J. Syst. Evol. Microbiol.">
        <title>The Global Catalogue of Microorganisms (GCM) 10K type strain sequencing project: providing services to taxonomists for standard genome sequencing and annotation.</title>
        <authorList>
            <consortium name="The Broad Institute Genomics Platform"/>
            <consortium name="The Broad Institute Genome Sequencing Center for Infectious Disease"/>
            <person name="Wu L."/>
            <person name="Ma J."/>
        </authorList>
    </citation>
    <scope>NUCLEOTIDE SEQUENCE [LARGE SCALE GENOMIC DNA]</scope>
    <source>
        <strain evidence="14 15">JCM 7356</strain>
    </source>
</reference>
<feature type="transmembrane region" description="Helical" evidence="12">
    <location>
        <begin position="91"/>
        <end position="112"/>
    </location>
</feature>
<comment type="subcellular location">
    <subcellularLocation>
        <location evidence="2">Cell membrane</location>
        <topology evidence="2">Multi-pass membrane protein</topology>
    </subcellularLocation>
</comment>
<feature type="transmembrane region" description="Helical" evidence="12">
    <location>
        <begin position="21"/>
        <end position="44"/>
    </location>
</feature>
<feature type="transmembrane region" description="Helical" evidence="12">
    <location>
        <begin position="584"/>
        <end position="603"/>
    </location>
</feature>
<evidence type="ECO:0000256" key="4">
    <source>
        <dbReference type="ARBA" id="ARBA00022670"/>
    </source>
</evidence>
<evidence type="ECO:0000313" key="15">
    <source>
        <dbReference type="Proteomes" id="UP001500305"/>
    </source>
</evidence>
<feature type="transmembrane region" description="Helical" evidence="12">
    <location>
        <begin position="348"/>
        <end position="368"/>
    </location>
</feature>
<dbReference type="Pfam" id="PF01435">
    <property type="entry name" value="Peptidase_M48"/>
    <property type="match status" value="1"/>
</dbReference>
<evidence type="ECO:0000256" key="2">
    <source>
        <dbReference type="ARBA" id="ARBA00004651"/>
    </source>
</evidence>
<evidence type="ECO:0000256" key="7">
    <source>
        <dbReference type="ARBA" id="ARBA00022801"/>
    </source>
</evidence>